<keyword evidence="1" id="KW-0802">TPR repeat</keyword>
<sequence>MPSTSYQKNDALEDIPGALHTLNLFLSGEMHESEEYCLSRDRNQERLYFATGYSLIQCVKAIMSYEDEDVISGLRHTRHGHKIAAAHRKKTLAMVTRIAGLVLSGLNTSGVGWIKSMTPVERHAELVYAESLYECSILGIIYSGDWLTFIREILNMRTTINTYRLLGQYLETVDAEYRAAHPLDSNDPSVDKHFRSGVYLGVGASHLAISLMPSRVMSIVEIFGYYKGDRRKGLHLLAKAGGWNEASDDGEPGIDAASEGLRRPICDMLLIAFHLYLSGITFAGIDINMAERILQWNLKRYPNGPLFLIYAGRLALNRSRPTKAIEYYRRAIEVQTQYKNLHYVSYWEMAVAALSLWDLSSSLEYWRILAQEATWSKCVYTYSMAACILQMTQADGDTQADIPQFEEAVRLMVSVPGLRQRIAGKSIPFEKFYARKSRSFVKQNKRLALPALELAYHCLAIAHAPHHVISTKMLPTVHESLRRLGIVEDTIKISPADYENGTGGYWDDLCLTRMLEGVCCRYIAYPDPDALPESEGGASSAESMELEDAASRAKRAFLSVFEYGPRVELDHYIIYYSHYEYGRLLACMGDIEGAREHFEKVLSGKPLEVNAAGLQKKYSLQNALMVRTHAAVEALGMQRTRL</sequence>
<dbReference type="EMBL" id="KN881721">
    <property type="protein sequence ID" value="KIY49684.1"/>
    <property type="molecule type" value="Genomic_DNA"/>
</dbReference>
<dbReference type="InterPro" id="IPR011990">
    <property type="entry name" value="TPR-like_helical_dom_sf"/>
</dbReference>
<feature type="repeat" description="TPR" evidence="1">
    <location>
        <begin position="575"/>
        <end position="608"/>
    </location>
</feature>
<dbReference type="Gene3D" id="1.25.40.10">
    <property type="entry name" value="Tetratricopeptide repeat domain"/>
    <property type="match status" value="1"/>
</dbReference>
<organism evidence="2 3">
    <name type="scientific">Fistulina hepatica ATCC 64428</name>
    <dbReference type="NCBI Taxonomy" id="1128425"/>
    <lineage>
        <taxon>Eukaryota</taxon>
        <taxon>Fungi</taxon>
        <taxon>Dikarya</taxon>
        <taxon>Basidiomycota</taxon>
        <taxon>Agaricomycotina</taxon>
        <taxon>Agaricomycetes</taxon>
        <taxon>Agaricomycetidae</taxon>
        <taxon>Agaricales</taxon>
        <taxon>Fistulinaceae</taxon>
        <taxon>Fistulina</taxon>
    </lineage>
</organism>
<dbReference type="InterPro" id="IPR019412">
    <property type="entry name" value="IML2/TPR_39"/>
</dbReference>
<dbReference type="Proteomes" id="UP000054144">
    <property type="component" value="Unassembled WGS sequence"/>
</dbReference>
<dbReference type="GO" id="GO:0005741">
    <property type="term" value="C:mitochondrial outer membrane"/>
    <property type="evidence" value="ECO:0007669"/>
    <property type="project" value="TreeGrafter"/>
</dbReference>
<dbReference type="Pfam" id="PF10300">
    <property type="entry name" value="Iml2-TPR_39"/>
    <property type="match status" value="1"/>
</dbReference>
<keyword evidence="3" id="KW-1185">Reference proteome</keyword>
<dbReference type="GO" id="GO:0005829">
    <property type="term" value="C:cytosol"/>
    <property type="evidence" value="ECO:0007669"/>
    <property type="project" value="TreeGrafter"/>
</dbReference>
<reference evidence="2 3" key="1">
    <citation type="journal article" date="2015" name="Fungal Genet. Biol.">
        <title>Evolution of novel wood decay mechanisms in Agaricales revealed by the genome sequences of Fistulina hepatica and Cylindrobasidium torrendii.</title>
        <authorList>
            <person name="Floudas D."/>
            <person name="Held B.W."/>
            <person name="Riley R."/>
            <person name="Nagy L.G."/>
            <person name="Koehler G."/>
            <person name="Ransdell A.S."/>
            <person name="Younus H."/>
            <person name="Chow J."/>
            <person name="Chiniquy J."/>
            <person name="Lipzen A."/>
            <person name="Tritt A."/>
            <person name="Sun H."/>
            <person name="Haridas S."/>
            <person name="LaButti K."/>
            <person name="Ohm R.A."/>
            <person name="Kues U."/>
            <person name="Blanchette R.A."/>
            <person name="Grigoriev I.V."/>
            <person name="Minto R.E."/>
            <person name="Hibbett D.S."/>
        </authorList>
    </citation>
    <scope>NUCLEOTIDE SEQUENCE [LARGE SCALE GENOMIC DNA]</scope>
    <source>
        <strain evidence="2 3">ATCC 64428</strain>
    </source>
</reference>
<dbReference type="GO" id="GO:0005634">
    <property type="term" value="C:nucleus"/>
    <property type="evidence" value="ECO:0007669"/>
    <property type="project" value="TreeGrafter"/>
</dbReference>
<evidence type="ECO:0000313" key="2">
    <source>
        <dbReference type="EMBL" id="KIY49684.1"/>
    </source>
</evidence>
<dbReference type="OrthoDB" id="43460at2759"/>
<protein>
    <recommendedName>
        <fullName evidence="4">TPR-like protein</fullName>
    </recommendedName>
</protein>
<gene>
    <name evidence="2" type="ORF">FISHEDRAFT_40551</name>
</gene>
<dbReference type="AlphaFoldDB" id="A0A0D7AEV1"/>
<name>A0A0D7AEV1_9AGAR</name>
<evidence type="ECO:0000256" key="1">
    <source>
        <dbReference type="PROSITE-ProRule" id="PRU00339"/>
    </source>
</evidence>
<accession>A0A0D7AEV1</accession>
<dbReference type="InterPro" id="IPR019734">
    <property type="entry name" value="TPR_rpt"/>
</dbReference>
<evidence type="ECO:0000313" key="3">
    <source>
        <dbReference type="Proteomes" id="UP000054144"/>
    </source>
</evidence>
<dbReference type="PROSITE" id="PS50005">
    <property type="entry name" value="TPR"/>
    <property type="match status" value="1"/>
</dbReference>
<dbReference type="PANTHER" id="PTHR31859:SF1">
    <property type="entry name" value="TETRATRICOPEPTIDE REPEAT PROTEIN 39C"/>
    <property type="match status" value="1"/>
</dbReference>
<dbReference type="PANTHER" id="PTHR31859">
    <property type="entry name" value="TETRATRICOPEPTIDE REPEAT PROTEIN 39 FAMILY MEMBER"/>
    <property type="match status" value="1"/>
</dbReference>
<proteinExistence type="predicted"/>
<dbReference type="SUPFAM" id="SSF48452">
    <property type="entry name" value="TPR-like"/>
    <property type="match status" value="1"/>
</dbReference>
<evidence type="ECO:0008006" key="4">
    <source>
        <dbReference type="Google" id="ProtNLM"/>
    </source>
</evidence>